<comment type="subunit">
    <text evidence="2 8">Homodimer.</text>
</comment>
<evidence type="ECO:0000256" key="5">
    <source>
        <dbReference type="ARBA" id="ARBA00022801"/>
    </source>
</evidence>
<dbReference type="GO" id="GO:0008270">
    <property type="term" value="F:zinc ion binding"/>
    <property type="evidence" value="ECO:0007669"/>
    <property type="project" value="UniProtKB-UniRule"/>
</dbReference>
<dbReference type="PANTHER" id="PTHR11079:SF202">
    <property type="entry name" value="TRNA-SPECIFIC ADENOSINE DEAMINASE"/>
    <property type="match status" value="1"/>
</dbReference>
<dbReference type="InterPro" id="IPR058535">
    <property type="entry name" value="MafB19-deam"/>
</dbReference>
<evidence type="ECO:0000256" key="6">
    <source>
        <dbReference type="ARBA" id="ARBA00022833"/>
    </source>
</evidence>
<proteinExistence type="inferred from homology"/>
<name>A0A1I3KJN6_9BACL</name>
<organism evidence="10 11">
    <name type="scientific">Thermoflavimicrobium dichotomicum</name>
    <dbReference type="NCBI Taxonomy" id="46223"/>
    <lineage>
        <taxon>Bacteria</taxon>
        <taxon>Bacillati</taxon>
        <taxon>Bacillota</taxon>
        <taxon>Bacilli</taxon>
        <taxon>Bacillales</taxon>
        <taxon>Thermoactinomycetaceae</taxon>
        <taxon>Thermoflavimicrobium</taxon>
    </lineage>
</organism>
<evidence type="ECO:0000313" key="11">
    <source>
        <dbReference type="Proteomes" id="UP000199545"/>
    </source>
</evidence>
<keyword evidence="6 8" id="KW-0862">Zinc</keyword>
<dbReference type="GO" id="GO:0052717">
    <property type="term" value="F:tRNA-specific adenosine-34 deaminase activity"/>
    <property type="evidence" value="ECO:0007669"/>
    <property type="project" value="UniProtKB-UniRule"/>
</dbReference>
<reference evidence="10 11" key="1">
    <citation type="submission" date="2016-10" db="EMBL/GenBank/DDBJ databases">
        <authorList>
            <person name="de Groot N.N."/>
        </authorList>
    </citation>
    <scope>NUCLEOTIDE SEQUENCE [LARGE SCALE GENOMIC DNA]</scope>
    <source>
        <strain evidence="10 11">DSM 44778</strain>
    </source>
</reference>
<dbReference type="RefSeq" id="WP_093227631.1">
    <property type="nucleotide sequence ID" value="NZ_FORR01000001.1"/>
</dbReference>
<comment type="cofactor">
    <cofactor evidence="8">
        <name>Zn(2+)</name>
        <dbReference type="ChEBI" id="CHEBI:29105"/>
    </cofactor>
    <text evidence="8">Binds 1 zinc ion per subunit.</text>
</comment>
<dbReference type="PROSITE" id="PS00903">
    <property type="entry name" value="CYT_DCMP_DEAMINASES_1"/>
    <property type="match status" value="1"/>
</dbReference>
<keyword evidence="3 8" id="KW-0819">tRNA processing</keyword>
<dbReference type="InterPro" id="IPR016193">
    <property type="entry name" value="Cytidine_deaminase-like"/>
</dbReference>
<evidence type="ECO:0000256" key="8">
    <source>
        <dbReference type="HAMAP-Rule" id="MF_00972"/>
    </source>
</evidence>
<evidence type="ECO:0000256" key="2">
    <source>
        <dbReference type="ARBA" id="ARBA00011738"/>
    </source>
</evidence>
<evidence type="ECO:0000313" key="10">
    <source>
        <dbReference type="EMBL" id="SFI72614.1"/>
    </source>
</evidence>
<dbReference type="HAMAP" id="MF_00972">
    <property type="entry name" value="tRNA_aden_deaminase"/>
    <property type="match status" value="1"/>
</dbReference>
<dbReference type="InterPro" id="IPR016192">
    <property type="entry name" value="APOBEC/CMP_deaminase_Zn-bd"/>
</dbReference>
<dbReference type="EC" id="3.5.4.33" evidence="8"/>
<dbReference type="Proteomes" id="UP000199545">
    <property type="component" value="Unassembled WGS sequence"/>
</dbReference>
<evidence type="ECO:0000259" key="9">
    <source>
        <dbReference type="PROSITE" id="PS51747"/>
    </source>
</evidence>
<keyword evidence="11" id="KW-1185">Reference proteome</keyword>
<evidence type="ECO:0000256" key="7">
    <source>
        <dbReference type="ARBA" id="ARBA00048045"/>
    </source>
</evidence>
<evidence type="ECO:0000256" key="1">
    <source>
        <dbReference type="ARBA" id="ARBA00010669"/>
    </source>
</evidence>
<feature type="domain" description="CMP/dCMP-type deaminase" evidence="9">
    <location>
        <begin position="1"/>
        <end position="110"/>
    </location>
</feature>
<gene>
    <name evidence="8" type="primary">tadA</name>
    <name evidence="10" type="ORF">SAMN05421852_101484</name>
</gene>
<dbReference type="Pfam" id="PF14437">
    <property type="entry name" value="MafB19-deam"/>
    <property type="match status" value="1"/>
</dbReference>
<dbReference type="InterPro" id="IPR002125">
    <property type="entry name" value="CMP_dCMP_dom"/>
</dbReference>
<dbReference type="NCBIfam" id="NF008113">
    <property type="entry name" value="PRK10860.1"/>
    <property type="match status" value="1"/>
</dbReference>
<keyword evidence="5 8" id="KW-0378">Hydrolase</keyword>
<comment type="similarity">
    <text evidence="1">Belongs to the cytidine and deoxycytidylate deaminase family. ADAT2 subfamily.</text>
</comment>
<dbReference type="PANTHER" id="PTHR11079">
    <property type="entry name" value="CYTOSINE DEAMINASE FAMILY MEMBER"/>
    <property type="match status" value="1"/>
</dbReference>
<keyword evidence="4 8" id="KW-0479">Metal-binding</keyword>
<comment type="function">
    <text evidence="8">Catalyzes the deamination of adenosine to inosine at the wobble position 34 of tRNA(Arg2).</text>
</comment>
<feature type="binding site" evidence="8">
    <location>
        <position position="85"/>
    </location>
    <ligand>
        <name>Zn(2+)</name>
        <dbReference type="ChEBI" id="CHEBI:29105"/>
        <note>catalytic</note>
    </ligand>
</feature>
<dbReference type="STRING" id="46223.SAMN05421852_101484"/>
<evidence type="ECO:0000256" key="3">
    <source>
        <dbReference type="ARBA" id="ARBA00022694"/>
    </source>
</evidence>
<dbReference type="Gene3D" id="3.40.140.10">
    <property type="entry name" value="Cytidine Deaminase, domain 2"/>
    <property type="match status" value="1"/>
</dbReference>
<feature type="binding site" evidence="8">
    <location>
        <position position="52"/>
    </location>
    <ligand>
        <name>Zn(2+)</name>
        <dbReference type="ChEBI" id="CHEBI:29105"/>
        <note>catalytic</note>
    </ligand>
</feature>
<feature type="active site" description="Proton donor" evidence="8">
    <location>
        <position position="54"/>
    </location>
</feature>
<dbReference type="AlphaFoldDB" id="A0A1I3KJN6"/>
<sequence length="162" mass="18352">MEHEKWMSEALGEAKKAEERGEVPIGAIIVYQDQVIGRGHNLRETWQDPLAHAEMIAIKQAAQHLGSWRLNDCDLYVTLEPCPMCAGAIVQARIRTVVYGTEDPKAGCAGTLMNLLNEKRFNHQSQVIAGILPEECSSILTQFFRHLRQKKKEKKRQSSRVE</sequence>
<dbReference type="InterPro" id="IPR028883">
    <property type="entry name" value="tRNA_aden_deaminase"/>
</dbReference>
<evidence type="ECO:0000256" key="4">
    <source>
        <dbReference type="ARBA" id="ARBA00022723"/>
    </source>
</evidence>
<dbReference type="CDD" id="cd01285">
    <property type="entry name" value="nucleoside_deaminase"/>
    <property type="match status" value="1"/>
</dbReference>
<dbReference type="FunFam" id="3.40.140.10:FF:000005">
    <property type="entry name" value="tRNA-specific adenosine deaminase"/>
    <property type="match status" value="1"/>
</dbReference>
<protein>
    <recommendedName>
        <fullName evidence="8">tRNA-specific adenosine deaminase</fullName>
        <ecNumber evidence="8">3.5.4.33</ecNumber>
    </recommendedName>
</protein>
<accession>A0A1I3KJN6</accession>
<dbReference type="EMBL" id="FORR01000001">
    <property type="protein sequence ID" value="SFI72614.1"/>
    <property type="molecule type" value="Genomic_DNA"/>
</dbReference>
<dbReference type="GO" id="GO:0002100">
    <property type="term" value="P:tRNA wobble adenosine to inosine editing"/>
    <property type="evidence" value="ECO:0007669"/>
    <property type="project" value="UniProtKB-UniRule"/>
</dbReference>
<feature type="binding site" evidence="8">
    <location>
        <position position="82"/>
    </location>
    <ligand>
        <name>Zn(2+)</name>
        <dbReference type="ChEBI" id="CHEBI:29105"/>
        <note>catalytic</note>
    </ligand>
</feature>
<dbReference type="SUPFAM" id="SSF53927">
    <property type="entry name" value="Cytidine deaminase-like"/>
    <property type="match status" value="1"/>
</dbReference>
<dbReference type="OrthoDB" id="9802676at2"/>
<comment type="catalytic activity">
    <reaction evidence="7 8">
        <text>adenosine(34) in tRNA + H2O + H(+) = inosine(34) in tRNA + NH4(+)</text>
        <dbReference type="Rhea" id="RHEA:43168"/>
        <dbReference type="Rhea" id="RHEA-COMP:10373"/>
        <dbReference type="Rhea" id="RHEA-COMP:10374"/>
        <dbReference type="ChEBI" id="CHEBI:15377"/>
        <dbReference type="ChEBI" id="CHEBI:15378"/>
        <dbReference type="ChEBI" id="CHEBI:28938"/>
        <dbReference type="ChEBI" id="CHEBI:74411"/>
        <dbReference type="ChEBI" id="CHEBI:82852"/>
        <dbReference type="EC" id="3.5.4.33"/>
    </reaction>
</comment>
<dbReference type="PROSITE" id="PS51747">
    <property type="entry name" value="CYT_DCMP_DEAMINASES_2"/>
    <property type="match status" value="1"/>
</dbReference>